<dbReference type="InterPro" id="IPR054586">
    <property type="entry name" value="MACPF_1_fungal"/>
</dbReference>
<keyword evidence="1" id="KW-0677">Repeat</keyword>
<proteinExistence type="predicted"/>
<dbReference type="InterPro" id="IPR052201">
    <property type="entry name" value="LRR-containing_regulator"/>
</dbReference>
<organism evidence="3 4">
    <name type="scientific">Adineta ricciae</name>
    <name type="common">Rotifer</name>
    <dbReference type="NCBI Taxonomy" id="249248"/>
    <lineage>
        <taxon>Eukaryota</taxon>
        <taxon>Metazoa</taxon>
        <taxon>Spiralia</taxon>
        <taxon>Gnathifera</taxon>
        <taxon>Rotifera</taxon>
        <taxon>Eurotatoria</taxon>
        <taxon>Bdelloidea</taxon>
        <taxon>Adinetida</taxon>
        <taxon>Adinetidae</taxon>
        <taxon>Adineta</taxon>
    </lineage>
</organism>
<comment type="caution">
    <text evidence="3">The sequence shown here is derived from an EMBL/GenBank/DDBJ whole genome shotgun (WGS) entry which is preliminary data.</text>
</comment>
<sequence>MAVNNSTTDSRLQISVNTGISIKFILYVDQKVRKALRRQTESDELVPLPKLSDESTDRKQFSNSSNYELLSSKTQEKPAVFNTTVGNVIPNDDVNRPKAQSLTKMQSQYIVQVCNLNRAMFIDGEKPKHSFETVIQMKDDVKLKALDFDIMSFDAHVTYTERASAYVENKLTGADLSLSCPFIAAPVEGEKSKKNASTSRKKQVYITCTWDCPRMRVKIDEDRFEPTRIFLNEVDRILGLPIEEQYGQFEKLHTKYGHKIATEVVIGGQLFHTDVKNQDSVVDVSSHKNNLKAAFSASITKVPITDELGMTVKGGIGGGKLSENRSHNENDIQMMHFTFRATGGDTVLCQEPGKWIATVPEYHNWRVIAIEKLEPLYKVLDDERQRKIELALQHYNTVKLASERSLNDSCDIVKLEITLIADDRLVFRQIYQLLSTTFPLVVSQTNEIHIGTDFLKGTKLCYYGTAPRILSFIEMMDVSMDCPRMILDIFFPHWRDLTDDTIELIHRTLKFKNTKIDTNIHISSYKQVLTKTNTAFYIESELQDEKAMQNVWKLLKQLDTLTTMINDHTIDFFYDLNVLAVALKTNTTVQTLNLSSWILREEQVTALAQSVEVNKTLKNLQICLGWHNNTEHLLAMTKMLKNNRTLTALGLRVCCEKQVYGIIEGLKLNMTLKQLSFKIFYTKNAMFQKLCESLESNTSLEHLSFCRSGIDDDTVKILVQFLKTDRTLKRLTIRVSRITDRGVQLLFDALKINETLAILDISHNKKMMNFKFTTPRDGIQILCEPWLPPSKRPNKNNHVEEIRFFAACHRSSQ</sequence>
<dbReference type="InterPro" id="IPR032675">
    <property type="entry name" value="LRR_dom_sf"/>
</dbReference>
<dbReference type="AlphaFoldDB" id="A0A815HKH9"/>
<dbReference type="PANTHER" id="PTHR24111:SF0">
    <property type="entry name" value="LEUCINE-RICH REPEAT-CONTAINING PROTEIN"/>
    <property type="match status" value="1"/>
</dbReference>
<evidence type="ECO:0000313" key="3">
    <source>
        <dbReference type="EMBL" id="CAF1353677.1"/>
    </source>
</evidence>
<reference evidence="3" key="1">
    <citation type="submission" date="2021-02" db="EMBL/GenBank/DDBJ databases">
        <authorList>
            <person name="Nowell W R."/>
        </authorList>
    </citation>
    <scope>NUCLEOTIDE SEQUENCE</scope>
</reference>
<feature type="domain" description="MACPF-like" evidence="2">
    <location>
        <begin position="124"/>
        <end position="388"/>
    </location>
</feature>
<gene>
    <name evidence="3" type="ORF">XAT740_LOCUS31624</name>
</gene>
<dbReference type="EMBL" id="CAJNOR010002892">
    <property type="protein sequence ID" value="CAF1353677.1"/>
    <property type="molecule type" value="Genomic_DNA"/>
</dbReference>
<dbReference type="Proteomes" id="UP000663828">
    <property type="component" value="Unassembled WGS sequence"/>
</dbReference>
<keyword evidence="4" id="KW-1185">Reference proteome</keyword>
<accession>A0A815HKH9</accession>
<dbReference type="Pfam" id="PF22693">
    <property type="entry name" value="MACPF_1"/>
    <property type="match status" value="1"/>
</dbReference>
<dbReference type="Gene3D" id="3.80.10.10">
    <property type="entry name" value="Ribonuclease Inhibitor"/>
    <property type="match status" value="2"/>
</dbReference>
<evidence type="ECO:0000259" key="2">
    <source>
        <dbReference type="Pfam" id="PF22693"/>
    </source>
</evidence>
<name>A0A815HKH9_ADIRI</name>
<dbReference type="SUPFAM" id="SSF52047">
    <property type="entry name" value="RNI-like"/>
    <property type="match status" value="1"/>
</dbReference>
<evidence type="ECO:0000313" key="4">
    <source>
        <dbReference type="Proteomes" id="UP000663828"/>
    </source>
</evidence>
<dbReference type="PANTHER" id="PTHR24111">
    <property type="entry name" value="LEUCINE-RICH REPEAT-CONTAINING PROTEIN 34"/>
    <property type="match status" value="1"/>
</dbReference>
<protein>
    <recommendedName>
        <fullName evidence="2">MACPF-like domain-containing protein</fullName>
    </recommendedName>
</protein>
<evidence type="ECO:0000256" key="1">
    <source>
        <dbReference type="ARBA" id="ARBA00022737"/>
    </source>
</evidence>